<comment type="caution">
    <text evidence="2">The sequence shown here is derived from an EMBL/GenBank/DDBJ whole genome shotgun (WGS) entry which is preliminary data.</text>
</comment>
<dbReference type="EMBL" id="LXQA010031833">
    <property type="protein sequence ID" value="MCH96232.1"/>
    <property type="molecule type" value="Genomic_DNA"/>
</dbReference>
<keyword evidence="3" id="KW-1185">Reference proteome</keyword>
<dbReference type="PANTHER" id="PTHR36766:SF64">
    <property type="entry name" value="OS12G0206100 PROTEIN"/>
    <property type="match status" value="1"/>
</dbReference>
<dbReference type="PANTHER" id="PTHR36766">
    <property type="entry name" value="PLANT BROAD-SPECTRUM MILDEW RESISTANCE PROTEIN RPW8"/>
    <property type="match status" value="1"/>
</dbReference>
<dbReference type="SUPFAM" id="SSF52058">
    <property type="entry name" value="L domain-like"/>
    <property type="match status" value="1"/>
</dbReference>
<proteinExistence type="predicted"/>
<dbReference type="Gene3D" id="3.80.10.10">
    <property type="entry name" value="Ribonuclease Inhibitor"/>
    <property type="match status" value="1"/>
</dbReference>
<dbReference type="InterPro" id="IPR032675">
    <property type="entry name" value="LRR_dom_sf"/>
</dbReference>
<evidence type="ECO:0000313" key="2">
    <source>
        <dbReference type="EMBL" id="MCH96232.1"/>
    </source>
</evidence>
<protein>
    <submittedName>
        <fullName evidence="2">NBS-LRR resistance protein</fullName>
    </submittedName>
</protein>
<sequence>MYDLKYLDDDDESHDCTKLRIFPSLEVLILENLPNVEGLLKVERGEVFPCISNLKISRYPKLRLPCLPSLKDLDVFVCNNELLKSISSFCGLTTLKLDDGEGITFFPEGMFRNLACLQTLKVDYFPNLKELPNEPFGLAMEHMIISNCDELESLPEQIWKGLKSLRTLDIRYCEGLRCLPEGILYLTSLEGLTISGCPTLKERCKRITGEDWYKISHIPYLYF</sequence>
<dbReference type="AlphaFoldDB" id="A0A392N9A0"/>
<keyword evidence="1" id="KW-0611">Plant defense</keyword>
<dbReference type="GO" id="GO:0006952">
    <property type="term" value="P:defense response"/>
    <property type="evidence" value="ECO:0007669"/>
    <property type="project" value="UniProtKB-KW"/>
</dbReference>
<accession>A0A392N9A0</accession>
<feature type="non-terminal residue" evidence="2">
    <location>
        <position position="223"/>
    </location>
</feature>
<name>A0A392N9A0_9FABA</name>
<organism evidence="2 3">
    <name type="scientific">Trifolium medium</name>
    <dbReference type="NCBI Taxonomy" id="97028"/>
    <lineage>
        <taxon>Eukaryota</taxon>
        <taxon>Viridiplantae</taxon>
        <taxon>Streptophyta</taxon>
        <taxon>Embryophyta</taxon>
        <taxon>Tracheophyta</taxon>
        <taxon>Spermatophyta</taxon>
        <taxon>Magnoliopsida</taxon>
        <taxon>eudicotyledons</taxon>
        <taxon>Gunneridae</taxon>
        <taxon>Pentapetalae</taxon>
        <taxon>rosids</taxon>
        <taxon>fabids</taxon>
        <taxon>Fabales</taxon>
        <taxon>Fabaceae</taxon>
        <taxon>Papilionoideae</taxon>
        <taxon>50 kb inversion clade</taxon>
        <taxon>NPAAA clade</taxon>
        <taxon>Hologalegina</taxon>
        <taxon>IRL clade</taxon>
        <taxon>Trifolieae</taxon>
        <taxon>Trifolium</taxon>
    </lineage>
</organism>
<dbReference type="Proteomes" id="UP000265520">
    <property type="component" value="Unassembled WGS sequence"/>
</dbReference>
<evidence type="ECO:0000313" key="3">
    <source>
        <dbReference type="Proteomes" id="UP000265520"/>
    </source>
</evidence>
<reference evidence="2 3" key="1">
    <citation type="journal article" date="2018" name="Front. Plant Sci.">
        <title>Red Clover (Trifolium pratense) and Zigzag Clover (T. medium) - A Picture of Genomic Similarities and Differences.</title>
        <authorList>
            <person name="Dluhosova J."/>
            <person name="Istvanek J."/>
            <person name="Nedelnik J."/>
            <person name="Repkova J."/>
        </authorList>
    </citation>
    <scope>NUCLEOTIDE SEQUENCE [LARGE SCALE GENOMIC DNA]</scope>
    <source>
        <strain evidence="3">cv. 10/8</strain>
        <tissue evidence="2">Leaf</tissue>
    </source>
</reference>
<evidence type="ECO:0000256" key="1">
    <source>
        <dbReference type="ARBA" id="ARBA00022821"/>
    </source>
</evidence>